<evidence type="ECO:0000313" key="2">
    <source>
        <dbReference type="EMBL" id="KAK8041251.1"/>
    </source>
</evidence>
<feature type="region of interest" description="Disordered" evidence="1">
    <location>
        <begin position="1"/>
        <end position="40"/>
    </location>
</feature>
<keyword evidence="3" id="KW-1185">Reference proteome</keyword>
<sequence>MSSMIPQVPTEINAPPIRTATGPAAGRGAGVCTADTTSKRRGRTRAWVKSWYVRRRGVVPSPNTDGHVKAPREAKLRIVTRLGAWQV</sequence>
<accession>A0ABR1T3T9</accession>
<gene>
    <name evidence="2" type="ORF">PG994_014258</name>
</gene>
<organism evidence="2 3">
    <name type="scientific">Apiospora phragmitis</name>
    <dbReference type="NCBI Taxonomy" id="2905665"/>
    <lineage>
        <taxon>Eukaryota</taxon>
        <taxon>Fungi</taxon>
        <taxon>Dikarya</taxon>
        <taxon>Ascomycota</taxon>
        <taxon>Pezizomycotina</taxon>
        <taxon>Sordariomycetes</taxon>
        <taxon>Xylariomycetidae</taxon>
        <taxon>Amphisphaeriales</taxon>
        <taxon>Apiosporaceae</taxon>
        <taxon>Apiospora</taxon>
    </lineage>
</organism>
<dbReference type="GeneID" id="92098730"/>
<reference evidence="2 3" key="1">
    <citation type="submission" date="2023-01" db="EMBL/GenBank/DDBJ databases">
        <title>Analysis of 21 Apiospora genomes using comparative genomics revels a genus with tremendous synthesis potential of carbohydrate active enzymes and secondary metabolites.</title>
        <authorList>
            <person name="Sorensen T."/>
        </authorList>
    </citation>
    <scope>NUCLEOTIDE SEQUENCE [LARGE SCALE GENOMIC DNA]</scope>
    <source>
        <strain evidence="2 3">CBS 135458</strain>
    </source>
</reference>
<comment type="caution">
    <text evidence="2">The sequence shown here is derived from an EMBL/GenBank/DDBJ whole genome shotgun (WGS) entry which is preliminary data.</text>
</comment>
<name>A0ABR1T3T9_9PEZI</name>
<evidence type="ECO:0000256" key="1">
    <source>
        <dbReference type="SAM" id="MobiDB-lite"/>
    </source>
</evidence>
<proteinExistence type="predicted"/>
<dbReference type="RefSeq" id="XP_066708796.1">
    <property type="nucleotide sequence ID" value="XM_066865667.1"/>
</dbReference>
<protein>
    <submittedName>
        <fullName evidence="2">Uncharacterized protein</fullName>
    </submittedName>
</protein>
<evidence type="ECO:0000313" key="3">
    <source>
        <dbReference type="Proteomes" id="UP001480595"/>
    </source>
</evidence>
<dbReference type="Proteomes" id="UP001480595">
    <property type="component" value="Unassembled WGS sequence"/>
</dbReference>
<dbReference type="EMBL" id="JAQQWL010000015">
    <property type="protein sequence ID" value="KAK8041251.1"/>
    <property type="molecule type" value="Genomic_DNA"/>
</dbReference>